<dbReference type="Gene3D" id="1.20.1070.10">
    <property type="entry name" value="Rhodopsin 7-helix transmembrane proteins"/>
    <property type="match status" value="1"/>
</dbReference>
<dbReference type="AlphaFoldDB" id="A0A814HJ50"/>
<feature type="transmembrane region" description="Helical" evidence="5">
    <location>
        <begin position="51"/>
        <end position="69"/>
    </location>
</feature>
<evidence type="ECO:0000256" key="4">
    <source>
        <dbReference type="ARBA" id="ARBA00023136"/>
    </source>
</evidence>
<feature type="transmembrane region" description="Helical" evidence="5">
    <location>
        <begin position="16"/>
        <end position="39"/>
    </location>
</feature>
<evidence type="ECO:0000256" key="3">
    <source>
        <dbReference type="ARBA" id="ARBA00022989"/>
    </source>
</evidence>
<dbReference type="InterPro" id="IPR017452">
    <property type="entry name" value="GPCR_Rhodpsn_7TM"/>
</dbReference>
<evidence type="ECO:0000256" key="5">
    <source>
        <dbReference type="SAM" id="Phobius"/>
    </source>
</evidence>
<keyword evidence="2 5" id="KW-0812">Transmembrane</keyword>
<gene>
    <name evidence="7" type="ORF">IZO911_LOCUS18106</name>
    <name evidence="8" type="ORF">KXQ929_LOCUS9117</name>
</gene>
<dbReference type="Proteomes" id="UP000663868">
    <property type="component" value="Unassembled WGS sequence"/>
</dbReference>
<proteinExistence type="predicted"/>
<feature type="transmembrane region" description="Helical" evidence="5">
    <location>
        <begin position="186"/>
        <end position="209"/>
    </location>
</feature>
<sequence>MDALPNYQYVIHRTKFFVILSLQIPAILIFLFIFAFFITNPTQLNKLQNKALLVLFIVNFIQLTVNLPMCLDFFRLSYISPATGIYCRGWMYIESTLDATNELLAAIISIQRHPLIFRPHLFRNTIKRYVFYYLPLLFGVIYPVAFYMGTIVFYPCDNADWDFTSNMCGDTTCYLTKNPALAMFDWIVNTALLAIVIMLANIVLIIRVIRQRLRQQRAVSWSKQRRMTIQLISISSLYLLIWIPSIIFGLIQQISPTDEIDEIQTDYVEDLTYFICLLIPWIGIGMLPDFKKWMLKQFHRLRKPPNAIGTTTVRTEAH</sequence>
<dbReference type="SUPFAM" id="SSF81321">
    <property type="entry name" value="Family A G protein-coupled receptor-like"/>
    <property type="match status" value="1"/>
</dbReference>
<organism evidence="7 9">
    <name type="scientific">Adineta steineri</name>
    <dbReference type="NCBI Taxonomy" id="433720"/>
    <lineage>
        <taxon>Eukaryota</taxon>
        <taxon>Metazoa</taxon>
        <taxon>Spiralia</taxon>
        <taxon>Gnathifera</taxon>
        <taxon>Rotifera</taxon>
        <taxon>Eurotatoria</taxon>
        <taxon>Bdelloidea</taxon>
        <taxon>Adinetida</taxon>
        <taxon>Adinetidae</taxon>
        <taxon>Adineta</taxon>
    </lineage>
</organism>
<evidence type="ECO:0000256" key="2">
    <source>
        <dbReference type="ARBA" id="ARBA00022692"/>
    </source>
</evidence>
<keyword evidence="3 5" id="KW-1133">Transmembrane helix</keyword>
<dbReference type="Proteomes" id="UP000663860">
    <property type="component" value="Unassembled WGS sequence"/>
</dbReference>
<evidence type="ECO:0000313" key="8">
    <source>
        <dbReference type="EMBL" id="CAF3672889.1"/>
    </source>
</evidence>
<feature type="domain" description="G-protein coupled receptors family 1 profile" evidence="6">
    <location>
        <begin position="28"/>
        <end position="283"/>
    </location>
</feature>
<evidence type="ECO:0000256" key="1">
    <source>
        <dbReference type="ARBA" id="ARBA00004370"/>
    </source>
</evidence>
<reference evidence="7" key="1">
    <citation type="submission" date="2021-02" db="EMBL/GenBank/DDBJ databases">
        <authorList>
            <person name="Nowell W R."/>
        </authorList>
    </citation>
    <scope>NUCLEOTIDE SEQUENCE</scope>
</reference>
<dbReference type="InterPro" id="IPR000276">
    <property type="entry name" value="GPCR_Rhodpsn"/>
</dbReference>
<dbReference type="PROSITE" id="PS50262">
    <property type="entry name" value="G_PROTEIN_RECEP_F1_2"/>
    <property type="match status" value="1"/>
</dbReference>
<feature type="transmembrane region" description="Helical" evidence="5">
    <location>
        <begin position="130"/>
        <end position="154"/>
    </location>
</feature>
<evidence type="ECO:0000313" key="9">
    <source>
        <dbReference type="Proteomes" id="UP000663860"/>
    </source>
</evidence>
<dbReference type="EMBL" id="CAJNOE010000172">
    <property type="protein sequence ID" value="CAF1009685.1"/>
    <property type="molecule type" value="Genomic_DNA"/>
</dbReference>
<dbReference type="GO" id="GO:0016020">
    <property type="term" value="C:membrane"/>
    <property type="evidence" value="ECO:0007669"/>
    <property type="project" value="UniProtKB-SubCell"/>
</dbReference>
<dbReference type="EMBL" id="CAJOBB010000408">
    <property type="protein sequence ID" value="CAF3672889.1"/>
    <property type="molecule type" value="Genomic_DNA"/>
</dbReference>
<dbReference type="Pfam" id="PF00001">
    <property type="entry name" value="7tm_1"/>
    <property type="match status" value="1"/>
</dbReference>
<dbReference type="GO" id="GO:0004930">
    <property type="term" value="F:G protein-coupled receptor activity"/>
    <property type="evidence" value="ECO:0007669"/>
    <property type="project" value="InterPro"/>
</dbReference>
<protein>
    <recommendedName>
        <fullName evidence="6">G-protein coupled receptors family 1 profile domain-containing protein</fullName>
    </recommendedName>
</protein>
<evidence type="ECO:0000259" key="6">
    <source>
        <dbReference type="PROSITE" id="PS50262"/>
    </source>
</evidence>
<comment type="caution">
    <text evidence="7">The sequence shown here is derived from an EMBL/GenBank/DDBJ whole genome shotgun (WGS) entry which is preliminary data.</text>
</comment>
<evidence type="ECO:0000313" key="7">
    <source>
        <dbReference type="EMBL" id="CAF1009685.1"/>
    </source>
</evidence>
<comment type="subcellular location">
    <subcellularLocation>
        <location evidence="1">Membrane</location>
    </subcellularLocation>
</comment>
<accession>A0A814HJ50</accession>
<name>A0A814HJ50_9BILA</name>
<keyword evidence="4 5" id="KW-0472">Membrane</keyword>
<feature type="transmembrane region" description="Helical" evidence="5">
    <location>
        <begin position="229"/>
        <end position="251"/>
    </location>
</feature>
<feature type="transmembrane region" description="Helical" evidence="5">
    <location>
        <begin position="271"/>
        <end position="290"/>
    </location>
</feature>